<dbReference type="PANTHER" id="PTHR47926">
    <property type="entry name" value="PENTATRICOPEPTIDE REPEAT-CONTAINING PROTEIN"/>
    <property type="match status" value="1"/>
</dbReference>
<evidence type="ECO:0000256" key="2">
    <source>
        <dbReference type="PROSITE-ProRule" id="PRU00708"/>
    </source>
</evidence>
<dbReference type="Gene3D" id="1.25.40.10">
    <property type="entry name" value="Tetratricopeptide repeat domain"/>
    <property type="match status" value="1"/>
</dbReference>
<dbReference type="Pfam" id="PF01535">
    <property type="entry name" value="PPR"/>
    <property type="match status" value="2"/>
</dbReference>
<evidence type="ECO:0008006" key="5">
    <source>
        <dbReference type="Google" id="ProtNLM"/>
    </source>
</evidence>
<dbReference type="PANTHER" id="PTHR47926:SF436">
    <property type="entry name" value="PENTATRICOPEPTIDE REPEAT-CONTAINING PROTEIN ELI1, CHLOROPLASTIC-LIKE ISOFORM X2"/>
    <property type="match status" value="1"/>
</dbReference>
<gene>
    <name evidence="3" type="ORF">HID58_040420</name>
</gene>
<protein>
    <recommendedName>
        <fullName evidence="5">Pentatricopeptide repeat-containing protein</fullName>
    </recommendedName>
</protein>
<dbReference type="PROSITE" id="PS51375">
    <property type="entry name" value="PPR"/>
    <property type="match status" value="1"/>
</dbReference>
<keyword evidence="4" id="KW-1185">Reference proteome</keyword>
<dbReference type="InterPro" id="IPR046960">
    <property type="entry name" value="PPR_At4g14850-like_plant"/>
</dbReference>
<dbReference type="InterPro" id="IPR002885">
    <property type="entry name" value="PPR_rpt"/>
</dbReference>
<reference evidence="3 4" key="1">
    <citation type="submission" date="2021-05" db="EMBL/GenBank/DDBJ databases">
        <title>Genome Assembly of Synthetic Allotetraploid Brassica napus Reveals Homoeologous Exchanges between Subgenomes.</title>
        <authorList>
            <person name="Davis J.T."/>
        </authorList>
    </citation>
    <scope>NUCLEOTIDE SEQUENCE [LARGE SCALE GENOMIC DNA]</scope>
    <source>
        <strain evidence="4">cv. Da-Ae</strain>
        <tissue evidence="3">Seedling</tissue>
    </source>
</reference>
<feature type="repeat" description="PPR" evidence="2">
    <location>
        <begin position="22"/>
        <end position="56"/>
    </location>
</feature>
<name>A0ABQ8B801_BRANA</name>
<evidence type="ECO:0000313" key="4">
    <source>
        <dbReference type="Proteomes" id="UP000824890"/>
    </source>
</evidence>
<dbReference type="NCBIfam" id="TIGR00756">
    <property type="entry name" value="PPR"/>
    <property type="match status" value="1"/>
</dbReference>
<sequence>MYSKCGRIDKAVEVFRVTSNKYVSTWNSMISGLSVHGLGNDALEIFSEMVYEGFEPNSN</sequence>
<comment type="caution">
    <text evidence="3">The sequence shown here is derived from an EMBL/GenBank/DDBJ whole genome shotgun (WGS) entry which is preliminary data.</text>
</comment>
<keyword evidence="1" id="KW-0677">Repeat</keyword>
<dbReference type="InterPro" id="IPR011990">
    <property type="entry name" value="TPR-like_helical_dom_sf"/>
</dbReference>
<accession>A0ABQ8B801</accession>
<evidence type="ECO:0000256" key="1">
    <source>
        <dbReference type="ARBA" id="ARBA00022737"/>
    </source>
</evidence>
<organism evidence="3 4">
    <name type="scientific">Brassica napus</name>
    <name type="common">Rape</name>
    <dbReference type="NCBI Taxonomy" id="3708"/>
    <lineage>
        <taxon>Eukaryota</taxon>
        <taxon>Viridiplantae</taxon>
        <taxon>Streptophyta</taxon>
        <taxon>Embryophyta</taxon>
        <taxon>Tracheophyta</taxon>
        <taxon>Spermatophyta</taxon>
        <taxon>Magnoliopsida</taxon>
        <taxon>eudicotyledons</taxon>
        <taxon>Gunneridae</taxon>
        <taxon>Pentapetalae</taxon>
        <taxon>rosids</taxon>
        <taxon>malvids</taxon>
        <taxon>Brassicales</taxon>
        <taxon>Brassicaceae</taxon>
        <taxon>Brassiceae</taxon>
        <taxon>Brassica</taxon>
    </lineage>
</organism>
<dbReference type="EMBL" id="JAGKQM010000011">
    <property type="protein sequence ID" value="KAH0900917.1"/>
    <property type="molecule type" value="Genomic_DNA"/>
</dbReference>
<evidence type="ECO:0000313" key="3">
    <source>
        <dbReference type="EMBL" id="KAH0900917.1"/>
    </source>
</evidence>
<proteinExistence type="predicted"/>
<dbReference type="Proteomes" id="UP000824890">
    <property type="component" value="Unassembled WGS sequence"/>
</dbReference>